<dbReference type="WBParaSite" id="maker-uti_cns_0013199-snap-gene-0.2-mRNA-1">
    <property type="protein sequence ID" value="maker-uti_cns_0013199-snap-gene-0.2-mRNA-1"/>
    <property type="gene ID" value="maker-uti_cns_0013199-snap-gene-0.2"/>
</dbReference>
<evidence type="ECO:0000313" key="5">
    <source>
        <dbReference type="Proteomes" id="UP000095280"/>
    </source>
</evidence>
<evidence type="ECO:0000256" key="1">
    <source>
        <dbReference type="ARBA" id="ARBA00022679"/>
    </source>
</evidence>
<dbReference type="Gene3D" id="3.40.50.300">
    <property type="entry name" value="P-loop containing nucleotide triphosphate hydrolases"/>
    <property type="match status" value="2"/>
</dbReference>
<dbReference type="SMART" id="SM00015">
    <property type="entry name" value="IQ"/>
    <property type="match status" value="3"/>
</dbReference>
<keyword evidence="3" id="KW-0418">Kinase</keyword>
<feature type="region of interest" description="Disordered" evidence="4">
    <location>
        <begin position="813"/>
        <end position="854"/>
    </location>
</feature>
<evidence type="ECO:0000256" key="2">
    <source>
        <dbReference type="ARBA" id="ARBA00022741"/>
    </source>
</evidence>
<protein>
    <submittedName>
        <fullName evidence="6">Adenylate kinase</fullName>
    </submittedName>
</protein>
<feature type="region of interest" description="Disordered" evidence="4">
    <location>
        <begin position="54"/>
        <end position="94"/>
    </location>
</feature>
<dbReference type="PROSITE" id="PS50096">
    <property type="entry name" value="IQ"/>
    <property type="match status" value="3"/>
</dbReference>
<dbReference type="GO" id="GO:0006139">
    <property type="term" value="P:nucleobase-containing compound metabolic process"/>
    <property type="evidence" value="ECO:0007669"/>
    <property type="project" value="InterPro"/>
</dbReference>
<dbReference type="CDD" id="cd23767">
    <property type="entry name" value="IQCD"/>
    <property type="match status" value="1"/>
</dbReference>
<feature type="compositionally biased region" description="Polar residues" evidence="4">
    <location>
        <begin position="814"/>
        <end position="839"/>
    </location>
</feature>
<dbReference type="InterPro" id="IPR000048">
    <property type="entry name" value="IQ_motif_EF-hand-BS"/>
</dbReference>
<reference evidence="6" key="1">
    <citation type="submission" date="2016-11" db="UniProtKB">
        <authorList>
            <consortium name="WormBaseParasite"/>
        </authorList>
    </citation>
    <scope>IDENTIFICATION</scope>
</reference>
<organism evidence="5 6">
    <name type="scientific">Macrostomum lignano</name>
    <dbReference type="NCBI Taxonomy" id="282301"/>
    <lineage>
        <taxon>Eukaryota</taxon>
        <taxon>Metazoa</taxon>
        <taxon>Spiralia</taxon>
        <taxon>Lophotrochozoa</taxon>
        <taxon>Platyhelminthes</taxon>
        <taxon>Rhabditophora</taxon>
        <taxon>Macrostomorpha</taxon>
        <taxon>Macrostomida</taxon>
        <taxon>Macrostomidae</taxon>
        <taxon>Macrostomum</taxon>
    </lineage>
</organism>
<dbReference type="InterPro" id="IPR000850">
    <property type="entry name" value="Adenylat/UMP-CMP_kin"/>
</dbReference>
<dbReference type="GO" id="GO:0005524">
    <property type="term" value="F:ATP binding"/>
    <property type="evidence" value="ECO:0007669"/>
    <property type="project" value="InterPro"/>
</dbReference>
<keyword evidence="5" id="KW-1185">Reference proteome</keyword>
<dbReference type="PRINTS" id="PR00094">
    <property type="entry name" value="ADENYLTKNASE"/>
</dbReference>
<evidence type="ECO:0000256" key="4">
    <source>
        <dbReference type="SAM" id="MobiDB-lite"/>
    </source>
</evidence>
<sequence length="854" mass="90951">LPGEAGRNGSDTIGWYSGFTGFGGTNGAPGSNTPSRTGSGYTHGGCGAGWLGKAVNPRRGNTDGERGGSAADGWVGGSGGGGSAGGRRGAPGAGGGFSGGGGSLGFGHAGSEAAAPPFSYTVFGDLYTCIGGSGRITVTGGNSDREQGIEWLCGCCTLLRQFVDSFCLMTGLMYHRPSDHIAYLQQCLDKIKVQGVSGVRWDLFLEAKRAKTPLPPVTPPRSAKRSASHTSSVSDLGEKKPVLPPIGGGGNSANYEAVEDASRQQVAAAAAVAVRESSALSDSSNLQKLTAPLTCPLVLVLGGPGSGKRVICRHLAQRYGFASLCVGDLVRNGIRDSRDASRQRWAVAAAAFERGDAVPEDLLLPALIDAVNQLVADGRCRGVFVEGYPRSPEQVDAIAEHIKQPDRALLLDFEEDLLQERLLRRYHRLGAIEDQPANIGRRIGHFRSAGLPACRIYDEARRLVVVPVDEDLDDASVFAEAARAMDAFYDPVDTSAGPKKSPKAGEGGADSRDDTEEESEAAAVSASAVTYIEEIENVPEPVKRPSDLPQCPIVLVMGGPGSGRSSQLRRVAERYAGFVHINASEEARNRSLGAGANAAWSALVDIATQGDLDEEVDAAELRRLLTEKGRGANCILLEGYPINANQLRDLYKTVGQPDLTVLLDCEETYMVRRLLARGREQGGLGDNIAAVSKRMSYFKEHTLPVVRHFDLAGKLCIVLGDRDDSEVFYDLAGLFDYVFFNQKPQHVQQDETKAAETIQAAFEGFLTRQQFAENNAGKEGPADASKDAMDEDTAAETIQAAFDGFKTREEFVAAQQSEQQNGEEAANSTEEQQAATKIQANFRGYQTRKNLAKK</sequence>
<accession>A0A1I8IJP1</accession>
<feature type="region of interest" description="Disordered" evidence="4">
    <location>
        <begin position="490"/>
        <end position="522"/>
    </location>
</feature>
<dbReference type="Proteomes" id="UP000095280">
    <property type="component" value="Unplaced"/>
</dbReference>
<evidence type="ECO:0000256" key="3">
    <source>
        <dbReference type="ARBA" id="ARBA00022777"/>
    </source>
</evidence>
<name>A0A1I8IJP1_9PLAT</name>
<dbReference type="GO" id="GO:0019205">
    <property type="term" value="F:nucleobase-containing compound kinase activity"/>
    <property type="evidence" value="ECO:0007669"/>
    <property type="project" value="InterPro"/>
</dbReference>
<dbReference type="PANTHER" id="PTHR23359">
    <property type="entry name" value="NUCLEOTIDE KINASE"/>
    <property type="match status" value="1"/>
</dbReference>
<dbReference type="InterPro" id="IPR027417">
    <property type="entry name" value="P-loop_NTPase"/>
</dbReference>
<feature type="compositionally biased region" description="Gly residues" evidence="4">
    <location>
        <begin position="74"/>
        <end position="94"/>
    </location>
</feature>
<evidence type="ECO:0000313" key="6">
    <source>
        <dbReference type="WBParaSite" id="maker-uti_cns_0013199-snap-gene-0.2-mRNA-1"/>
    </source>
</evidence>
<keyword evidence="1" id="KW-0808">Transferase</keyword>
<keyword evidence="2" id="KW-0547">Nucleotide-binding</keyword>
<dbReference type="Pfam" id="PF00612">
    <property type="entry name" value="IQ"/>
    <property type="match status" value="1"/>
</dbReference>
<dbReference type="SUPFAM" id="SSF52540">
    <property type="entry name" value="P-loop containing nucleoside triphosphate hydrolases"/>
    <property type="match status" value="2"/>
</dbReference>
<dbReference type="Gene3D" id="1.20.5.190">
    <property type="match status" value="1"/>
</dbReference>
<proteinExistence type="predicted"/>
<feature type="region of interest" description="Disordered" evidence="4">
    <location>
        <begin position="214"/>
        <end position="247"/>
    </location>
</feature>
<dbReference type="AlphaFoldDB" id="A0A1I8IJP1"/>
<dbReference type="Pfam" id="PF00406">
    <property type="entry name" value="ADK"/>
    <property type="match status" value="2"/>
</dbReference>